<accession>A0ABZ3E9M7</accession>
<dbReference type="Gene3D" id="3.40.50.300">
    <property type="entry name" value="P-loop containing nucleotide triphosphate hydrolases"/>
    <property type="match status" value="1"/>
</dbReference>
<proteinExistence type="predicted"/>
<evidence type="ECO:0000313" key="2">
    <source>
        <dbReference type="Proteomes" id="UP001445268"/>
    </source>
</evidence>
<dbReference type="SUPFAM" id="SSF52540">
    <property type="entry name" value="P-loop containing nucleoside triphosphate hydrolases"/>
    <property type="match status" value="1"/>
</dbReference>
<reference evidence="1 2" key="1">
    <citation type="submission" date="2024-04" db="EMBL/GenBank/DDBJ databases">
        <title>Marinobacter sp. SBY-1.</title>
        <authorList>
            <person name="Pan C."/>
        </authorList>
    </citation>
    <scope>NUCLEOTIDE SEQUENCE [LARGE SCALE GENOMIC DNA]</scope>
    <source>
        <strain evidence="1 2">SBY-1</strain>
    </source>
</reference>
<protein>
    <recommendedName>
        <fullName evidence="3">ATP-binding protein</fullName>
    </recommendedName>
</protein>
<name>A0ABZ3E9M7_9GAMM</name>
<sequence length="211" mass="23839">MAKNPQTERPNKHCWIGAKTGGGKSQLLRNELLPGRGVRALFWDIDTDHNCTRYTEKGAFLAALKSADASGKGYRIGWSGDDDPATFEWFCRAAWAVLNGNHETFIVCEEMADQGMGQRLPPYLRKLMVRGRKYGAVLITTTQRCQEVPKALITQAANRYVGLHEDQDARYLERAVGIKAADIEALEPLTFWHKGPEGTQKIRTKYRKFRP</sequence>
<keyword evidence="2" id="KW-1185">Reference proteome</keyword>
<organism evidence="1 2">
    <name type="scientific">Marinobacter alkaliphilus</name>
    <dbReference type="NCBI Taxonomy" id="254719"/>
    <lineage>
        <taxon>Bacteria</taxon>
        <taxon>Pseudomonadati</taxon>
        <taxon>Pseudomonadota</taxon>
        <taxon>Gammaproteobacteria</taxon>
        <taxon>Pseudomonadales</taxon>
        <taxon>Marinobacteraceae</taxon>
        <taxon>Marinobacter</taxon>
    </lineage>
</organism>
<evidence type="ECO:0000313" key="1">
    <source>
        <dbReference type="EMBL" id="XAF55769.1"/>
    </source>
</evidence>
<evidence type="ECO:0008006" key="3">
    <source>
        <dbReference type="Google" id="ProtNLM"/>
    </source>
</evidence>
<gene>
    <name evidence="1" type="ORF">AAGT77_09600</name>
</gene>
<dbReference type="Proteomes" id="UP001445268">
    <property type="component" value="Chromosome"/>
</dbReference>
<dbReference type="InterPro" id="IPR027417">
    <property type="entry name" value="P-loop_NTPase"/>
</dbReference>
<dbReference type="EMBL" id="CP152380">
    <property type="protein sequence ID" value="XAF55769.1"/>
    <property type="molecule type" value="Genomic_DNA"/>
</dbReference>
<dbReference type="RefSeq" id="WP_342632498.1">
    <property type="nucleotide sequence ID" value="NZ_CP152380.1"/>
</dbReference>